<protein>
    <submittedName>
        <fullName evidence="3">Related to transposase</fullName>
    </submittedName>
</protein>
<dbReference type="GO" id="GO:0006313">
    <property type="term" value="P:DNA transposition"/>
    <property type="evidence" value="ECO:0007669"/>
    <property type="project" value="InterPro"/>
</dbReference>
<dbReference type="Proteomes" id="UP000324022">
    <property type="component" value="Unassembled WGS sequence"/>
</dbReference>
<gene>
    <name evidence="3" type="ORF">UTRI_04346</name>
</gene>
<evidence type="ECO:0000313" key="3">
    <source>
        <dbReference type="EMBL" id="SPO32602.1"/>
    </source>
</evidence>
<dbReference type="EMBL" id="OOIN01000047">
    <property type="protein sequence ID" value="SPO32602.1"/>
    <property type="molecule type" value="Genomic_DNA"/>
</dbReference>
<feature type="domain" description="Transposase Tc1-like" evidence="1">
    <location>
        <begin position="93"/>
        <end position="143"/>
    </location>
</feature>
<dbReference type="Gene3D" id="3.30.420.10">
    <property type="entry name" value="Ribonuclease H-like superfamily/Ribonuclease H"/>
    <property type="match status" value="1"/>
</dbReference>
<evidence type="ECO:0000259" key="2">
    <source>
        <dbReference type="Pfam" id="PF13358"/>
    </source>
</evidence>
<dbReference type="GO" id="GO:0003677">
    <property type="term" value="F:DNA binding"/>
    <property type="evidence" value="ECO:0007669"/>
    <property type="project" value="InterPro"/>
</dbReference>
<dbReference type="GO" id="GO:0015074">
    <property type="term" value="P:DNA integration"/>
    <property type="evidence" value="ECO:0007669"/>
    <property type="project" value="InterPro"/>
</dbReference>
<dbReference type="Gene3D" id="1.10.10.60">
    <property type="entry name" value="Homeodomain-like"/>
    <property type="match status" value="1"/>
</dbReference>
<dbReference type="AlphaFoldDB" id="A0A5C3EQA3"/>
<proteinExistence type="predicted"/>
<dbReference type="InterPro" id="IPR038717">
    <property type="entry name" value="Tc1-like_DDE_dom"/>
</dbReference>
<dbReference type="OrthoDB" id="2553913at2759"/>
<dbReference type="PANTHER" id="PTHR23022">
    <property type="entry name" value="TRANSPOSABLE ELEMENT-RELATED"/>
    <property type="match status" value="1"/>
</dbReference>
<dbReference type="PANTHER" id="PTHR23022:SF135">
    <property type="entry name" value="SI:DKEY-77F5.3"/>
    <property type="match status" value="1"/>
</dbReference>
<dbReference type="Pfam" id="PF13358">
    <property type="entry name" value="DDE_3"/>
    <property type="match status" value="1"/>
</dbReference>
<keyword evidence="4" id="KW-1185">Reference proteome</keyword>
<evidence type="ECO:0000313" key="4">
    <source>
        <dbReference type="Proteomes" id="UP000324022"/>
    </source>
</evidence>
<dbReference type="InterPro" id="IPR002492">
    <property type="entry name" value="Transposase_Tc1-like"/>
</dbReference>
<dbReference type="SUPFAM" id="SSF46689">
    <property type="entry name" value="Homeodomain-like"/>
    <property type="match status" value="1"/>
</dbReference>
<feature type="domain" description="Tc1-like transposase DDE" evidence="2">
    <location>
        <begin position="156"/>
        <end position="300"/>
    </location>
</feature>
<evidence type="ECO:0000259" key="1">
    <source>
        <dbReference type="Pfam" id="PF01498"/>
    </source>
</evidence>
<dbReference type="Pfam" id="PF01498">
    <property type="entry name" value="HTH_Tnp_Tc3_2"/>
    <property type="match status" value="1"/>
</dbReference>
<organism evidence="3 4">
    <name type="scientific">Ustilago trichophora</name>
    <dbReference type="NCBI Taxonomy" id="86804"/>
    <lineage>
        <taxon>Eukaryota</taxon>
        <taxon>Fungi</taxon>
        <taxon>Dikarya</taxon>
        <taxon>Basidiomycota</taxon>
        <taxon>Ustilaginomycotina</taxon>
        <taxon>Ustilaginomycetes</taxon>
        <taxon>Ustilaginales</taxon>
        <taxon>Ustilaginaceae</taxon>
        <taxon>Ustilago</taxon>
    </lineage>
</organism>
<reference evidence="3 4" key="1">
    <citation type="submission" date="2018-03" db="EMBL/GenBank/DDBJ databases">
        <authorList>
            <person name="Guldener U."/>
        </authorList>
    </citation>
    <scope>NUCLEOTIDE SEQUENCE [LARGE SCALE GENOMIC DNA]</scope>
    <source>
        <strain evidence="3 4">NBRC100155</strain>
    </source>
</reference>
<name>A0A5C3EQA3_9BASI</name>
<dbReference type="InterPro" id="IPR009057">
    <property type="entry name" value="Homeodomain-like_sf"/>
</dbReference>
<accession>A0A5C3EQA3</accession>
<dbReference type="InterPro" id="IPR036397">
    <property type="entry name" value="RNaseH_sf"/>
</dbReference>
<dbReference type="InterPro" id="IPR052338">
    <property type="entry name" value="Transposase_5"/>
</dbReference>
<sequence>MSFYHHILRILNMRKISLQRRKDITQRLKDGLSHRQIAQQYGVSVGTVSNIRKSLSAALPEPKIGRPKKLLFHHHRFLEREFKRRTVKTVWQACQAIKERFRTAVSRTTMRKELIKLQFKARVIKKKPLLTKQHRKNRLLFAHIFKDWTVDDWKGVIWSDETKINCLGSDGRRYCWLKASGLTSNIIQPTLKFGGGSIMVWGCMTWAGVGNMTVIEGIMTSDVYIKILEDNLVPTMEALRVFSDIDNMIFQQDGDPKHTASTTKAWLRRKGIETMDWPAQSPDLNPIEHLWGMLKRRLGQYTSSPKGQQELAERVAQEWDKITVAECQRLIESMPRRLQAVIRAKGGHTKY</sequence>